<feature type="transmembrane region" description="Helical" evidence="13">
    <location>
        <begin position="7"/>
        <end position="28"/>
    </location>
</feature>
<dbReference type="Pfam" id="PF00512">
    <property type="entry name" value="HisKA"/>
    <property type="match status" value="1"/>
</dbReference>
<keyword evidence="8 16" id="KW-0418">Kinase</keyword>
<keyword evidence="11" id="KW-0902">Two-component regulatory system</keyword>
<evidence type="ECO:0000256" key="10">
    <source>
        <dbReference type="ARBA" id="ARBA00022989"/>
    </source>
</evidence>
<dbReference type="PRINTS" id="PR00344">
    <property type="entry name" value="BCTRLSENSOR"/>
</dbReference>
<dbReference type="SMART" id="SM00388">
    <property type="entry name" value="HisKA"/>
    <property type="match status" value="1"/>
</dbReference>
<feature type="transmembrane region" description="Helical" evidence="13">
    <location>
        <begin position="149"/>
        <end position="172"/>
    </location>
</feature>
<evidence type="ECO:0000313" key="16">
    <source>
        <dbReference type="EMBL" id="MDP9899450.1"/>
    </source>
</evidence>
<evidence type="ECO:0000256" key="7">
    <source>
        <dbReference type="ARBA" id="ARBA00022741"/>
    </source>
</evidence>
<dbReference type="PANTHER" id="PTHR45436">
    <property type="entry name" value="SENSOR HISTIDINE KINASE YKOH"/>
    <property type="match status" value="1"/>
</dbReference>
<reference evidence="16 17" key="1">
    <citation type="submission" date="2023-07" db="EMBL/GenBank/DDBJ databases">
        <title>Sorghum-associated microbial communities from plants grown in Nebraska, USA.</title>
        <authorList>
            <person name="Schachtman D."/>
        </authorList>
    </citation>
    <scope>NUCLEOTIDE SEQUENCE [LARGE SCALE GENOMIC DNA]</scope>
    <source>
        <strain evidence="16 17">DS1607</strain>
    </source>
</reference>
<dbReference type="InterPro" id="IPR003660">
    <property type="entry name" value="HAMP_dom"/>
</dbReference>
<evidence type="ECO:0000256" key="5">
    <source>
        <dbReference type="ARBA" id="ARBA00022679"/>
    </source>
</evidence>
<dbReference type="InterPro" id="IPR050428">
    <property type="entry name" value="TCS_sensor_his_kinase"/>
</dbReference>
<dbReference type="PROSITE" id="PS50885">
    <property type="entry name" value="HAMP"/>
    <property type="match status" value="1"/>
</dbReference>
<evidence type="ECO:0000256" key="12">
    <source>
        <dbReference type="ARBA" id="ARBA00023136"/>
    </source>
</evidence>
<protein>
    <recommendedName>
        <fullName evidence="3">histidine kinase</fullName>
        <ecNumber evidence="3">2.7.13.3</ecNumber>
    </recommendedName>
</protein>
<evidence type="ECO:0000256" key="9">
    <source>
        <dbReference type="ARBA" id="ARBA00022840"/>
    </source>
</evidence>
<dbReference type="PROSITE" id="PS50109">
    <property type="entry name" value="HIS_KIN"/>
    <property type="match status" value="1"/>
</dbReference>
<dbReference type="InterPro" id="IPR036890">
    <property type="entry name" value="HATPase_C_sf"/>
</dbReference>
<proteinExistence type="predicted"/>
<evidence type="ECO:0000256" key="13">
    <source>
        <dbReference type="SAM" id="Phobius"/>
    </source>
</evidence>
<keyword evidence="4" id="KW-0597">Phosphoprotein</keyword>
<dbReference type="CDD" id="cd00082">
    <property type="entry name" value="HisKA"/>
    <property type="match status" value="1"/>
</dbReference>
<dbReference type="Gene3D" id="3.30.565.10">
    <property type="entry name" value="Histidine kinase-like ATPase, C-terminal domain"/>
    <property type="match status" value="1"/>
</dbReference>
<keyword evidence="7" id="KW-0547">Nucleotide-binding</keyword>
<evidence type="ECO:0000259" key="15">
    <source>
        <dbReference type="PROSITE" id="PS50885"/>
    </source>
</evidence>
<dbReference type="SUPFAM" id="SSF47384">
    <property type="entry name" value="Homodimeric domain of signal transducing histidine kinase"/>
    <property type="match status" value="1"/>
</dbReference>
<gene>
    <name evidence="16" type="ORF">J2W36_001701</name>
</gene>
<feature type="domain" description="HAMP" evidence="15">
    <location>
        <begin position="173"/>
        <end position="225"/>
    </location>
</feature>
<accession>A0ABT9S5F7</accession>
<dbReference type="InterPro" id="IPR004358">
    <property type="entry name" value="Sig_transdc_His_kin-like_C"/>
</dbReference>
<dbReference type="CDD" id="cd00075">
    <property type="entry name" value="HATPase"/>
    <property type="match status" value="1"/>
</dbReference>
<name>A0ABT9S5F7_9BURK</name>
<evidence type="ECO:0000256" key="6">
    <source>
        <dbReference type="ARBA" id="ARBA00022692"/>
    </source>
</evidence>
<keyword evidence="10 13" id="KW-1133">Transmembrane helix</keyword>
<keyword evidence="9" id="KW-0067">ATP-binding</keyword>
<dbReference type="EMBL" id="JAUSRO010000005">
    <property type="protein sequence ID" value="MDP9899450.1"/>
    <property type="molecule type" value="Genomic_DNA"/>
</dbReference>
<comment type="subcellular location">
    <subcellularLocation>
        <location evidence="2">Membrane</location>
        <topology evidence="2">Multi-pass membrane protein</topology>
    </subcellularLocation>
</comment>
<evidence type="ECO:0000313" key="17">
    <source>
        <dbReference type="Proteomes" id="UP001226867"/>
    </source>
</evidence>
<keyword evidence="12 13" id="KW-0472">Membrane</keyword>
<dbReference type="InterPro" id="IPR036097">
    <property type="entry name" value="HisK_dim/P_sf"/>
</dbReference>
<dbReference type="GO" id="GO:0016301">
    <property type="term" value="F:kinase activity"/>
    <property type="evidence" value="ECO:0007669"/>
    <property type="project" value="UniProtKB-KW"/>
</dbReference>
<evidence type="ECO:0000259" key="14">
    <source>
        <dbReference type="PROSITE" id="PS50109"/>
    </source>
</evidence>
<keyword evidence="5" id="KW-0808">Transferase</keyword>
<keyword evidence="17" id="KW-1185">Reference proteome</keyword>
<dbReference type="Gene3D" id="1.10.287.130">
    <property type="match status" value="1"/>
</dbReference>
<dbReference type="RefSeq" id="WP_307689274.1">
    <property type="nucleotide sequence ID" value="NZ_JAUSRO010000005.1"/>
</dbReference>
<evidence type="ECO:0000256" key="11">
    <source>
        <dbReference type="ARBA" id="ARBA00023012"/>
    </source>
</evidence>
<feature type="domain" description="Histidine kinase" evidence="14">
    <location>
        <begin position="233"/>
        <end position="449"/>
    </location>
</feature>
<evidence type="ECO:0000256" key="2">
    <source>
        <dbReference type="ARBA" id="ARBA00004141"/>
    </source>
</evidence>
<dbReference type="InterPro" id="IPR003594">
    <property type="entry name" value="HATPase_dom"/>
</dbReference>
<comment type="caution">
    <text evidence="16">The sequence shown here is derived from an EMBL/GenBank/DDBJ whole genome shotgun (WGS) entry which is preliminary data.</text>
</comment>
<dbReference type="PANTHER" id="PTHR45436:SF14">
    <property type="entry name" value="SENSOR PROTEIN QSEC"/>
    <property type="match status" value="1"/>
</dbReference>
<dbReference type="SMART" id="SM00387">
    <property type="entry name" value="HATPase_c"/>
    <property type="match status" value="1"/>
</dbReference>
<keyword evidence="6 13" id="KW-0812">Transmembrane</keyword>
<evidence type="ECO:0000256" key="1">
    <source>
        <dbReference type="ARBA" id="ARBA00000085"/>
    </source>
</evidence>
<dbReference type="Proteomes" id="UP001226867">
    <property type="component" value="Unassembled WGS sequence"/>
</dbReference>
<dbReference type="Pfam" id="PF02518">
    <property type="entry name" value="HATPase_c"/>
    <property type="match status" value="1"/>
</dbReference>
<comment type="catalytic activity">
    <reaction evidence="1">
        <text>ATP + protein L-histidine = ADP + protein N-phospho-L-histidine.</text>
        <dbReference type="EC" id="2.7.13.3"/>
    </reaction>
</comment>
<evidence type="ECO:0000256" key="8">
    <source>
        <dbReference type="ARBA" id="ARBA00022777"/>
    </source>
</evidence>
<dbReference type="SUPFAM" id="SSF55874">
    <property type="entry name" value="ATPase domain of HSP90 chaperone/DNA topoisomerase II/histidine kinase"/>
    <property type="match status" value="1"/>
</dbReference>
<sequence length="458" mass="49200">MSLRLRLLAIIGVSLTALWSLVAVWMFLDVRHELRTALDDRLAASARMVAGLMSQLPPTGATASEDAASPMDVIARDGLACEVSLLRGEVMTRALARTTGSPGLRAAEAGYGTHVLGGKVWRTYVLEQGGIRIATADRIDVREALLRDIALTAGVPFVVALSGSLMLLWFGIGRGLLPLERVRAALARRAPDDAMPLPATDVPPELRPLVATIHHLLERVQGTLARERRFTDDAAHELRTPLTAIKTHLQVARLAAAKPETAEVMTQALGSADQGVLRLQNTLDQLLLLARLDGRVEQDRPECTQALRVARRAIEDAKAPGDGPGRVRLEAGDSLLELRMPEALAVSALRNLIDNALRYSPSTSRVTLSVEWRDEKWVCFTVLDEGPGLTEAECAQALERFWRRGSGVQGSGLGLSIAGAIALRYGGRLQLQPRGQGGLKAELCLPGASLGHPAAFSA</sequence>
<dbReference type="EC" id="2.7.13.3" evidence="3"/>
<evidence type="ECO:0000256" key="4">
    <source>
        <dbReference type="ARBA" id="ARBA00022553"/>
    </source>
</evidence>
<evidence type="ECO:0000256" key="3">
    <source>
        <dbReference type="ARBA" id="ARBA00012438"/>
    </source>
</evidence>
<organism evidence="16 17">
    <name type="scientific">Variovorax ginsengisoli</name>
    <dbReference type="NCBI Taxonomy" id="363844"/>
    <lineage>
        <taxon>Bacteria</taxon>
        <taxon>Pseudomonadati</taxon>
        <taxon>Pseudomonadota</taxon>
        <taxon>Betaproteobacteria</taxon>
        <taxon>Burkholderiales</taxon>
        <taxon>Comamonadaceae</taxon>
        <taxon>Variovorax</taxon>
    </lineage>
</organism>
<dbReference type="InterPro" id="IPR005467">
    <property type="entry name" value="His_kinase_dom"/>
</dbReference>
<dbReference type="InterPro" id="IPR003661">
    <property type="entry name" value="HisK_dim/P_dom"/>
</dbReference>